<evidence type="ECO:0000259" key="9">
    <source>
        <dbReference type="Pfam" id="PF00931"/>
    </source>
</evidence>
<dbReference type="Proteomes" id="UP001187471">
    <property type="component" value="Unassembled WGS sequence"/>
</dbReference>
<keyword evidence="2" id="KW-0433">Leucine-rich repeat</keyword>
<feature type="domain" description="NB-ARC" evidence="9">
    <location>
        <begin position="210"/>
        <end position="352"/>
    </location>
</feature>
<evidence type="ECO:0000256" key="3">
    <source>
        <dbReference type="ARBA" id="ARBA00022737"/>
    </source>
</evidence>
<dbReference type="InterPro" id="IPR056789">
    <property type="entry name" value="LRR_R13L1-DRL21"/>
</dbReference>
<evidence type="ECO:0000313" key="13">
    <source>
        <dbReference type="EMBL" id="KAK2980271.1"/>
    </source>
</evidence>
<dbReference type="SUPFAM" id="SSF52058">
    <property type="entry name" value="L domain-like"/>
    <property type="match status" value="1"/>
</dbReference>
<dbReference type="PRINTS" id="PR00364">
    <property type="entry name" value="DISEASERSIST"/>
</dbReference>
<feature type="signal peptide" evidence="8">
    <location>
        <begin position="1"/>
        <end position="23"/>
    </location>
</feature>
<feature type="domain" description="R13L1/DRL21-like LRR repeat region" evidence="12">
    <location>
        <begin position="713"/>
        <end position="838"/>
    </location>
</feature>
<evidence type="ECO:0000256" key="5">
    <source>
        <dbReference type="ARBA" id="ARBA00022821"/>
    </source>
</evidence>
<keyword evidence="3" id="KW-0677">Repeat</keyword>
<dbReference type="GO" id="GO:0051607">
    <property type="term" value="P:defense response to virus"/>
    <property type="evidence" value="ECO:0007669"/>
    <property type="project" value="UniProtKB-ARBA"/>
</dbReference>
<dbReference type="SUPFAM" id="SSF52540">
    <property type="entry name" value="P-loop containing nucleoside triphosphate hydrolases"/>
    <property type="match status" value="1"/>
</dbReference>
<keyword evidence="4" id="KW-0547">Nucleotide-binding</keyword>
<feature type="domain" description="Disease resistance protein winged helix" evidence="11">
    <location>
        <begin position="448"/>
        <end position="517"/>
    </location>
</feature>
<dbReference type="InterPro" id="IPR058922">
    <property type="entry name" value="WHD_DRP"/>
</dbReference>
<evidence type="ECO:0008006" key="15">
    <source>
        <dbReference type="Google" id="ProtNLM"/>
    </source>
</evidence>
<keyword evidence="8" id="KW-0732">Signal</keyword>
<sequence length="940" mass="106740">MVVIAEIFLTAFFTVLLEKLASGELFNLALPKGIYSRLQTWTSKLVLIQAVLSDAEEKQITAESVNMWLQQLQDLAYDLDDLLDKLATEALRRRLLMTQPTQASNPSMFRKLIPACCSTNFSPRAVQFDFNISSEIDNIAERLDYLLKQKTELNLMSDHLGGTRSRRTRDERPPTTSLVDEYSGFYGREKDKQAILAQMCLGSESGSDPRFRVIPIVGLGGIGKTTLAQQIFNDEEVKNSFDLKAWICVSDEFDELAITERIYKQISSDSSKFKDLEKVQVKLREIISKKKFLLILDDVWNEKYGKWDVLSRPFQAGAPGSTVIVTTRNVSVASIMRSVPDYHLDQLGNEEICSILAHHARGWQNFDAQPGFKETGEAIAKKCKGLPLAAKSLGGLLRTKENPNEWKDVLDSKIWDLPTENNDILPALRLSYQHLPSHLKRLFAYCSLFPKDYEFDKHELVLLWMAEGFLRPSETHREMEDVGFQCFDELLSRSFFQRSKTGAESRFLMHDLVNDLARHVAGRVCFRLDDKAESNVQHRRDSLLKARHSSFIRHEYDGSQRFEAFSRSSKLRTFLPLPVFTTWWQDFYLTNQVVNDLMPQVHFLRVLSLSGYNILQLPNAIGNLKHLRYLNLSSTQIEQLPESVSELYNLQTLLLRDCRSLTKLPANTGNLINLRHLDIAGTEQLQEMPVGLCKMASLHTLSKIVLGRGLKVNELRGLSNLRGALSIIGLQCVMDAQDAREANLTCKQGLKELEMVWSSDFDDSGDEMIENEVIEVLKPSTNLRRLEVKYYGGVEFPSWLGDPSFSQLAHISLSDCRHCTSLPSLGHLTSLKKLHISGIKGVKTVGNELCGVGWPHVGDAFPSLETLEFVDMVDWEEWSTNLSNDDANFGQVFPRLRELIIDRSKSRLSTAQLHIQVSLPRLQATLENPEHLGPQRSWTL</sequence>
<dbReference type="EMBL" id="JAVXUO010001653">
    <property type="protein sequence ID" value="KAK2980271.1"/>
    <property type="molecule type" value="Genomic_DNA"/>
</dbReference>
<proteinExistence type="inferred from homology"/>
<dbReference type="PANTHER" id="PTHR36766">
    <property type="entry name" value="PLANT BROAD-SPECTRUM MILDEW RESISTANCE PROTEIN RPW8"/>
    <property type="match status" value="1"/>
</dbReference>
<dbReference type="Gene3D" id="1.10.8.430">
    <property type="entry name" value="Helical domain of apoptotic protease-activating factors"/>
    <property type="match status" value="1"/>
</dbReference>
<evidence type="ECO:0000256" key="1">
    <source>
        <dbReference type="ARBA" id="ARBA00008894"/>
    </source>
</evidence>
<comment type="similarity">
    <text evidence="1">Belongs to the disease resistance NB-LRR family.</text>
</comment>
<keyword evidence="5" id="KW-0611">Plant defense</keyword>
<dbReference type="InterPro" id="IPR041118">
    <property type="entry name" value="Rx_N"/>
</dbReference>
<dbReference type="Gene3D" id="1.20.5.4130">
    <property type="match status" value="1"/>
</dbReference>
<dbReference type="Gene3D" id="3.80.10.10">
    <property type="entry name" value="Ribonuclease Inhibitor"/>
    <property type="match status" value="1"/>
</dbReference>
<dbReference type="AlphaFoldDB" id="A0AA88RDR1"/>
<dbReference type="InterPro" id="IPR032675">
    <property type="entry name" value="LRR_dom_sf"/>
</dbReference>
<feature type="chain" id="PRO_5041655423" description="Disease resistance RPP13-like protein 1" evidence="8">
    <location>
        <begin position="24"/>
        <end position="940"/>
    </location>
</feature>
<dbReference type="Pfam" id="PF18052">
    <property type="entry name" value="Rx_N"/>
    <property type="match status" value="1"/>
</dbReference>
<dbReference type="Gene3D" id="3.40.50.300">
    <property type="entry name" value="P-loop containing nucleotide triphosphate hydrolases"/>
    <property type="match status" value="1"/>
</dbReference>
<name>A0AA88RDR1_9ASTE</name>
<dbReference type="Pfam" id="PF25019">
    <property type="entry name" value="LRR_R13L1-DRL21"/>
    <property type="match status" value="1"/>
</dbReference>
<accession>A0AA88RDR1</accession>
<comment type="caution">
    <text evidence="13">The sequence shown here is derived from an EMBL/GenBank/DDBJ whole genome shotgun (WGS) entry which is preliminary data.</text>
</comment>
<protein>
    <recommendedName>
        <fullName evidence="15">Disease resistance RPP13-like protein 1</fullName>
    </recommendedName>
</protein>
<dbReference type="Pfam" id="PF00931">
    <property type="entry name" value="NB-ARC"/>
    <property type="match status" value="1"/>
</dbReference>
<dbReference type="InterPro" id="IPR036388">
    <property type="entry name" value="WH-like_DNA-bd_sf"/>
</dbReference>
<dbReference type="FunFam" id="3.40.50.300:FF:001091">
    <property type="entry name" value="Probable disease resistance protein At1g61300"/>
    <property type="match status" value="1"/>
</dbReference>
<evidence type="ECO:0000259" key="10">
    <source>
        <dbReference type="Pfam" id="PF18052"/>
    </source>
</evidence>
<evidence type="ECO:0000256" key="8">
    <source>
        <dbReference type="SAM" id="SignalP"/>
    </source>
</evidence>
<keyword evidence="6" id="KW-0067">ATP-binding</keyword>
<organism evidence="13 14">
    <name type="scientific">Escallonia rubra</name>
    <dbReference type="NCBI Taxonomy" id="112253"/>
    <lineage>
        <taxon>Eukaryota</taxon>
        <taxon>Viridiplantae</taxon>
        <taxon>Streptophyta</taxon>
        <taxon>Embryophyta</taxon>
        <taxon>Tracheophyta</taxon>
        <taxon>Spermatophyta</taxon>
        <taxon>Magnoliopsida</taxon>
        <taxon>eudicotyledons</taxon>
        <taxon>Gunneridae</taxon>
        <taxon>Pentapetalae</taxon>
        <taxon>asterids</taxon>
        <taxon>campanulids</taxon>
        <taxon>Escalloniales</taxon>
        <taxon>Escalloniaceae</taxon>
        <taxon>Escallonia</taxon>
    </lineage>
</organism>
<dbReference type="InterPro" id="IPR002182">
    <property type="entry name" value="NB-ARC"/>
</dbReference>
<feature type="domain" description="Disease resistance N-terminal" evidence="10">
    <location>
        <begin position="14"/>
        <end position="102"/>
    </location>
</feature>
<dbReference type="Pfam" id="PF23559">
    <property type="entry name" value="WHD_DRP"/>
    <property type="match status" value="1"/>
</dbReference>
<evidence type="ECO:0000256" key="6">
    <source>
        <dbReference type="ARBA" id="ARBA00022840"/>
    </source>
</evidence>
<dbReference type="Gene3D" id="1.10.10.10">
    <property type="entry name" value="Winged helix-like DNA-binding domain superfamily/Winged helix DNA-binding domain"/>
    <property type="match status" value="1"/>
</dbReference>
<dbReference type="InterPro" id="IPR027417">
    <property type="entry name" value="P-loop_NTPase"/>
</dbReference>
<dbReference type="GO" id="GO:0005524">
    <property type="term" value="F:ATP binding"/>
    <property type="evidence" value="ECO:0007669"/>
    <property type="project" value="UniProtKB-KW"/>
</dbReference>
<reference evidence="13" key="1">
    <citation type="submission" date="2022-12" db="EMBL/GenBank/DDBJ databases">
        <title>Draft genome assemblies for two species of Escallonia (Escalloniales).</title>
        <authorList>
            <person name="Chanderbali A."/>
            <person name="Dervinis C."/>
            <person name="Anghel I."/>
            <person name="Soltis D."/>
            <person name="Soltis P."/>
            <person name="Zapata F."/>
        </authorList>
    </citation>
    <scope>NUCLEOTIDE SEQUENCE</scope>
    <source>
        <strain evidence="13">UCBG92.1500</strain>
        <tissue evidence="13">Leaf</tissue>
    </source>
</reference>
<evidence type="ECO:0000256" key="2">
    <source>
        <dbReference type="ARBA" id="ARBA00022614"/>
    </source>
</evidence>
<keyword evidence="14" id="KW-1185">Reference proteome</keyword>
<dbReference type="PANTHER" id="PTHR36766:SF51">
    <property type="entry name" value="DISEASE RESISTANCE RPP13-LIKE PROTEIN 1"/>
    <property type="match status" value="1"/>
</dbReference>
<feature type="region of interest" description="Disordered" evidence="7">
    <location>
        <begin position="160"/>
        <end position="180"/>
    </location>
</feature>
<dbReference type="FunFam" id="1.10.10.10:FF:000322">
    <property type="entry name" value="Probable disease resistance protein At1g63360"/>
    <property type="match status" value="1"/>
</dbReference>
<dbReference type="InterPro" id="IPR042197">
    <property type="entry name" value="Apaf_helical"/>
</dbReference>
<dbReference type="GO" id="GO:0043531">
    <property type="term" value="F:ADP binding"/>
    <property type="evidence" value="ECO:0007669"/>
    <property type="project" value="InterPro"/>
</dbReference>
<evidence type="ECO:0000259" key="12">
    <source>
        <dbReference type="Pfam" id="PF25019"/>
    </source>
</evidence>
<evidence type="ECO:0000256" key="7">
    <source>
        <dbReference type="SAM" id="MobiDB-lite"/>
    </source>
</evidence>
<evidence type="ECO:0000259" key="11">
    <source>
        <dbReference type="Pfam" id="PF23559"/>
    </source>
</evidence>
<gene>
    <name evidence="13" type="ORF">RJ640_016949</name>
</gene>
<evidence type="ECO:0000256" key="4">
    <source>
        <dbReference type="ARBA" id="ARBA00022741"/>
    </source>
</evidence>
<evidence type="ECO:0000313" key="14">
    <source>
        <dbReference type="Proteomes" id="UP001187471"/>
    </source>
</evidence>